<dbReference type="AlphaFoldDB" id="A0A914D5P0"/>
<proteinExistence type="predicted"/>
<dbReference type="WBParaSite" id="ACRNAN_scaffold19527.g10270.t1">
    <property type="protein sequence ID" value="ACRNAN_scaffold19527.g10270.t1"/>
    <property type="gene ID" value="ACRNAN_scaffold19527.g10270"/>
</dbReference>
<dbReference type="InterPro" id="IPR029058">
    <property type="entry name" value="AB_hydrolase_fold"/>
</dbReference>
<evidence type="ECO:0000313" key="1">
    <source>
        <dbReference type="Proteomes" id="UP000887540"/>
    </source>
</evidence>
<organism evidence="1 2">
    <name type="scientific">Acrobeloides nanus</name>
    <dbReference type="NCBI Taxonomy" id="290746"/>
    <lineage>
        <taxon>Eukaryota</taxon>
        <taxon>Metazoa</taxon>
        <taxon>Ecdysozoa</taxon>
        <taxon>Nematoda</taxon>
        <taxon>Chromadorea</taxon>
        <taxon>Rhabditida</taxon>
        <taxon>Tylenchina</taxon>
        <taxon>Cephalobomorpha</taxon>
        <taxon>Cephaloboidea</taxon>
        <taxon>Cephalobidae</taxon>
        <taxon>Acrobeloides</taxon>
    </lineage>
</organism>
<dbReference type="SUPFAM" id="SSF53474">
    <property type="entry name" value="alpha/beta-Hydrolases"/>
    <property type="match status" value="1"/>
</dbReference>
<sequence>MPDLEGVALDSGPNTLFPSSYVELLENIMEVPLVTGTVSKETLDSKFLIKDAVYVDQELLLWYCEQVFITRASRAINLADDIEFYVTHYNLAKRISQSKQPVYLYQFEYAGIGDAYVKGPNMPQLVPEETPAHAQEMA</sequence>
<reference evidence="2" key="1">
    <citation type="submission" date="2022-11" db="UniProtKB">
        <authorList>
            <consortium name="WormBaseParasite"/>
        </authorList>
    </citation>
    <scope>IDENTIFICATION</scope>
</reference>
<evidence type="ECO:0000313" key="2">
    <source>
        <dbReference type="WBParaSite" id="ACRNAN_scaffold19527.g10270.t1"/>
    </source>
</evidence>
<dbReference type="Proteomes" id="UP000887540">
    <property type="component" value="Unplaced"/>
</dbReference>
<accession>A0A914D5P0</accession>
<keyword evidence="1" id="KW-1185">Reference proteome</keyword>
<protein>
    <submittedName>
        <fullName evidence="2">Uncharacterized protein</fullName>
    </submittedName>
</protein>
<name>A0A914D5P0_9BILA</name>